<organism evidence="8 9">
    <name type="scientific">Litoribacter ruber</name>
    <dbReference type="NCBI Taxonomy" id="702568"/>
    <lineage>
        <taxon>Bacteria</taxon>
        <taxon>Pseudomonadati</taxon>
        <taxon>Bacteroidota</taxon>
        <taxon>Cytophagia</taxon>
        <taxon>Cytophagales</taxon>
        <taxon>Cyclobacteriaceae</taxon>
        <taxon>Litoribacter</taxon>
    </lineage>
</organism>
<dbReference type="GO" id="GO:0045454">
    <property type="term" value="P:cell redox homeostasis"/>
    <property type="evidence" value="ECO:0007669"/>
    <property type="project" value="TreeGrafter"/>
</dbReference>
<evidence type="ECO:0000313" key="9">
    <source>
        <dbReference type="Proteomes" id="UP001319104"/>
    </source>
</evidence>
<dbReference type="CDD" id="cd00158">
    <property type="entry name" value="RHOD"/>
    <property type="match status" value="1"/>
</dbReference>
<keyword evidence="3" id="KW-1015">Disulfide bond</keyword>
<keyword evidence="9" id="KW-1185">Reference proteome</keyword>
<evidence type="ECO:0000259" key="6">
    <source>
        <dbReference type="PROSITE" id="PS50206"/>
    </source>
</evidence>
<dbReference type="InterPro" id="IPR017937">
    <property type="entry name" value="Thioredoxin_CS"/>
</dbReference>
<dbReference type="RefSeq" id="WP_213943595.1">
    <property type="nucleotide sequence ID" value="NZ_JAHCMY010000001.1"/>
</dbReference>
<dbReference type="SUPFAM" id="SSF52833">
    <property type="entry name" value="Thioredoxin-like"/>
    <property type="match status" value="1"/>
</dbReference>
<dbReference type="PANTHER" id="PTHR45663">
    <property type="entry name" value="GEO12009P1"/>
    <property type="match status" value="1"/>
</dbReference>
<accession>A0AAP2CFT2</accession>
<proteinExistence type="predicted"/>
<evidence type="ECO:0000313" key="8">
    <source>
        <dbReference type="EMBL" id="MBS9522704.1"/>
    </source>
</evidence>
<dbReference type="PANTHER" id="PTHR45663:SF11">
    <property type="entry name" value="GEO12009P1"/>
    <property type="match status" value="1"/>
</dbReference>
<name>A0AAP2CFT2_9BACT</name>
<dbReference type="InterPro" id="IPR036873">
    <property type="entry name" value="Rhodanese-like_dom_sf"/>
</dbReference>
<dbReference type="Proteomes" id="UP001319104">
    <property type="component" value="Unassembled WGS sequence"/>
</dbReference>
<feature type="signal peptide" evidence="5">
    <location>
        <begin position="1"/>
        <end position="18"/>
    </location>
</feature>
<sequence>MKKILFVLALSTILSACGEGQLKVQDQNVSDFQVQDVNATNFKEVIEQGEGIILDVRTSEEVYSKGYIQDASLLDYYDEDFREKISLMSKDKDIYLYCASGGRSIEVVKMMEELGFKRVYHLNNGLMDWENAGFTLVKDALAKDDKIEELSLDEFEAMLVADKPILIDFHTVWCAPCRKMAPIIDKVEEDLKDMAIIRRIDLDKSKEVGKAYSIQGVPVFVIFKDGKEVWRHNGIISEEELKVQLNNI</sequence>
<dbReference type="Gene3D" id="3.40.30.10">
    <property type="entry name" value="Glutaredoxin"/>
    <property type="match status" value="1"/>
</dbReference>
<dbReference type="InterPro" id="IPR001763">
    <property type="entry name" value="Rhodanese-like_dom"/>
</dbReference>
<dbReference type="InterPro" id="IPR036249">
    <property type="entry name" value="Thioredoxin-like_sf"/>
</dbReference>
<dbReference type="PROSITE" id="PS51352">
    <property type="entry name" value="THIOREDOXIN_2"/>
    <property type="match status" value="1"/>
</dbReference>
<dbReference type="PROSITE" id="PS50206">
    <property type="entry name" value="RHODANESE_3"/>
    <property type="match status" value="1"/>
</dbReference>
<dbReference type="EMBL" id="JAHCMY010000001">
    <property type="protein sequence ID" value="MBS9522704.1"/>
    <property type="molecule type" value="Genomic_DNA"/>
</dbReference>
<evidence type="ECO:0000256" key="4">
    <source>
        <dbReference type="ARBA" id="ARBA00023284"/>
    </source>
</evidence>
<evidence type="ECO:0000256" key="3">
    <source>
        <dbReference type="ARBA" id="ARBA00023157"/>
    </source>
</evidence>
<reference evidence="8 9" key="1">
    <citation type="submission" date="2021-05" db="EMBL/GenBank/DDBJ databases">
        <authorList>
            <person name="Zhang Z.D."/>
            <person name="Osman G."/>
        </authorList>
    </citation>
    <scope>NUCLEOTIDE SEQUENCE [LARGE SCALE GENOMIC DNA]</scope>
    <source>
        <strain evidence="8 9">KCTC 32217</strain>
    </source>
</reference>
<evidence type="ECO:0000256" key="5">
    <source>
        <dbReference type="SAM" id="SignalP"/>
    </source>
</evidence>
<keyword evidence="5" id="KW-0732">Signal</keyword>
<dbReference type="Gene3D" id="3.40.250.10">
    <property type="entry name" value="Rhodanese-like domain"/>
    <property type="match status" value="1"/>
</dbReference>
<comment type="caution">
    <text evidence="8">The sequence shown here is derived from an EMBL/GenBank/DDBJ whole genome shotgun (WGS) entry which is preliminary data.</text>
</comment>
<dbReference type="GO" id="GO:0015035">
    <property type="term" value="F:protein-disulfide reductase activity"/>
    <property type="evidence" value="ECO:0007669"/>
    <property type="project" value="TreeGrafter"/>
</dbReference>
<dbReference type="Pfam" id="PF00085">
    <property type="entry name" value="Thioredoxin"/>
    <property type="match status" value="1"/>
</dbReference>
<evidence type="ECO:0000256" key="2">
    <source>
        <dbReference type="ARBA" id="ARBA00022982"/>
    </source>
</evidence>
<dbReference type="GO" id="GO:0005829">
    <property type="term" value="C:cytosol"/>
    <property type="evidence" value="ECO:0007669"/>
    <property type="project" value="TreeGrafter"/>
</dbReference>
<dbReference type="CDD" id="cd02947">
    <property type="entry name" value="TRX_family"/>
    <property type="match status" value="1"/>
</dbReference>
<keyword evidence="4" id="KW-0676">Redox-active center</keyword>
<feature type="chain" id="PRO_5042969914" evidence="5">
    <location>
        <begin position="19"/>
        <end position="248"/>
    </location>
</feature>
<dbReference type="PROSITE" id="PS51257">
    <property type="entry name" value="PROKAR_LIPOPROTEIN"/>
    <property type="match status" value="1"/>
</dbReference>
<dbReference type="AlphaFoldDB" id="A0AAP2CFT2"/>
<dbReference type="SUPFAM" id="SSF52821">
    <property type="entry name" value="Rhodanese/Cell cycle control phosphatase"/>
    <property type="match status" value="1"/>
</dbReference>
<dbReference type="PROSITE" id="PS00194">
    <property type="entry name" value="THIOREDOXIN_1"/>
    <property type="match status" value="1"/>
</dbReference>
<feature type="domain" description="Thioredoxin" evidence="7">
    <location>
        <begin position="125"/>
        <end position="248"/>
    </location>
</feature>
<protein>
    <submittedName>
        <fullName evidence="8">Thioredoxin fold domain-containing protein</fullName>
    </submittedName>
</protein>
<gene>
    <name evidence="8" type="ORF">KI659_01635</name>
</gene>
<evidence type="ECO:0000259" key="7">
    <source>
        <dbReference type="PROSITE" id="PS51352"/>
    </source>
</evidence>
<dbReference type="Pfam" id="PF00581">
    <property type="entry name" value="Rhodanese"/>
    <property type="match status" value="1"/>
</dbReference>
<evidence type="ECO:0000256" key="1">
    <source>
        <dbReference type="ARBA" id="ARBA00022448"/>
    </source>
</evidence>
<feature type="domain" description="Rhodanese" evidence="6">
    <location>
        <begin position="47"/>
        <end position="138"/>
    </location>
</feature>
<keyword evidence="2" id="KW-0249">Electron transport</keyword>
<dbReference type="InterPro" id="IPR013766">
    <property type="entry name" value="Thioredoxin_domain"/>
</dbReference>
<dbReference type="PRINTS" id="PR00421">
    <property type="entry name" value="THIOREDOXIN"/>
</dbReference>
<dbReference type="SMART" id="SM00450">
    <property type="entry name" value="RHOD"/>
    <property type="match status" value="1"/>
</dbReference>
<keyword evidence="1" id="KW-0813">Transport</keyword>